<dbReference type="GO" id="GO:0003824">
    <property type="term" value="F:catalytic activity"/>
    <property type="evidence" value="ECO:0007669"/>
    <property type="project" value="InterPro"/>
</dbReference>
<dbReference type="Proteomes" id="UP000053958">
    <property type="component" value="Unassembled WGS sequence"/>
</dbReference>
<evidence type="ECO:0000259" key="1">
    <source>
        <dbReference type="Pfam" id="PF01048"/>
    </source>
</evidence>
<dbReference type="RefSeq" id="XP_013331552.1">
    <property type="nucleotide sequence ID" value="XM_013476098.1"/>
</dbReference>
<proteinExistence type="predicted"/>
<dbReference type="SUPFAM" id="SSF53167">
    <property type="entry name" value="Purine and uridine phosphorylases"/>
    <property type="match status" value="1"/>
</dbReference>
<dbReference type="STRING" id="1408163.A0A0F4Z3M1"/>
<reference evidence="2 3" key="1">
    <citation type="submission" date="2015-04" db="EMBL/GenBank/DDBJ databases">
        <authorList>
            <person name="Heijne W.H."/>
            <person name="Fedorova N.D."/>
            <person name="Nierman W.C."/>
            <person name="Vollebregt A.W."/>
            <person name="Zhao Z."/>
            <person name="Wu L."/>
            <person name="Kumar M."/>
            <person name="Stam H."/>
            <person name="van den Berg M.A."/>
            <person name="Pel H.J."/>
        </authorList>
    </citation>
    <scope>NUCLEOTIDE SEQUENCE [LARGE SCALE GENOMIC DNA]</scope>
    <source>
        <strain evidence="2 3">CBS 393.64</strain>
    </source>
</reference>
<sequence>MDSCTVGWICALPLEMAAARAVLDEDRGRPLEQAVSDRYNYRLGRIGEHDVLIACLPAGVYGTTSAASVAVQMLASFPSIRIGLMVGIGGGVPSEEINLRLGDVVETAKKHPRMQQEFCRSPGAENDQLFEADYVHPPENKTCASCDSTKLKDRPARAVDGPQVHYGLIASANQVMKDGLTRDRLAKELGVICFEMEAAGLMDHFPCLVVRGICDYADSHKNKH</sequence>
<dbReference type="Pfam" id="PF01048">
    <property type="entry name" value="PNP_UDP_1"/>
    <property type="match status" value="1"/>
</dbReference>
<dbReference type="GO" id="GO:0009116">
    <property type="term" value="P:nucleoside metabolic process"/>
    <property type="evidence" value="ECO:0007669"/>
    <property type="project" value="InterPro"/>
</dbReference>
<name>A0A0F4Z3M1_RASE3</name>
<protein>
    <recommendedName>
        <fullName evidence="1">Nucleoside phosphorylase domain-containing protein</fullName>
    </recommendedName>
</protein>
<gene>
    <name evidence="2" type="ORF">T310_1019</name>
</gene>
<comment type="caution">
    <text evidence="2">The sequence shown here is derived from an EMBL/GenBank/DDBJ whole genome shotgun (WGS) entry which is preliminary data.</text>
</comment>
<dbReference type="GeneID" id="25313257"/>
<dbReference type="PANTHER" id="PTHR46082:SF11">
    <property type="entry name" value="AAA+ ATPASE DOMAIN-CONTAINING PROTEIN-RELATED"/>
    <property type="match status" value="1"/>
</dbReference>
<dbReference type="OrthoDB" id="1577640at2759"/>
<dbReference type="Gene3D" id="3.40.50.1580">
    <property type="entry name" value="Nucleoside phosphorylase domain"/>
    <property type="match status" value="1"/>
</dbReference>
<evidence type="ECO:0000313" key="2">
    <source>
        <dbReference type="EMBL" id="KKA24940.1"/>
    </source>
</evidence>
<dbReference type="AlphaFoldDB" id="A0A0F4Z3M1"/>
<dbReference type="InterPro" id="IPR035994">
    <property type="entry name" value="Nucleoside_phosphorylase_sf"/>
</dbReference>
<dbReference type="InterPro" id="IPR053137">
    <property type="entry name" value="NLR-like"/>
</dbReference>
<feature type="domain" description="Nucleoside phosphorylase" evidence="1">
    <location>
        <begin position="6"/>
        <end position="220"/>
    </location>
</feature>
<dbReference type="InterPro" id="IPR000845">
    <property type="entry name" value="Nucleoside_phosphorylase_d"/>
</dbReference>
<dbReference type="EMBL" id="LASV01000041">
    <property type="protein sequence ID" value="KKA24940.1"/>
    <property type="molecule type" value="Genomic_DNA"/>
</dbReference>
<evidence type="ECO:0000313" key="3">
    <source>
        <dbReference type="Proteomes" id="UP000053958"/>
    </source>
</evidence>
<keyword evidence="3" id="KW-1185">Reference proteome</keyword>
<accession>A0A0F4Z3M1</accession>
<dbReference type="PANTHER" id="PTHR46082">
    <property type="entry name" value="ATP/GTP-BINDING PROTEIN-RELATED"/>
    <property type="match status" value="1"/>
</dbReference>
<organism evidence="2 3">
    <name type="scientific">Rasamsonia emersonii (strain ATCC 16479 / CBS 393.64 / IMI 116815)</name>
    <dbReference type="NCBI Taxonomy" id="1408163"/>
    <lineage>
        <taxon>Eukaryota</taxon>
        <taxon>Fungi</taxon>
        <taxon>Dikarya</taxon>
        <taxon>Ascomycota</taxon>
        <taxon>Pezizomycotina</taxon>
        <taxon>Eurotiomycetes</taxon>
        <taxon>Eurotiomycetidae</taxon>
        <taxon>Eurotiales</taxon>
        <taxon>Trichocomaceae</taxon>
        <taxon>Rasamsonia</taxon>
    </lineage>
</organism>